<dbReference type="Proteomes" id="UP000218103">
    <property type="component" value="Chromosome 1"/>
</dbReference>
<evidence type="ECO:0000313" key="1">
    <source>
        <dbReference type="EMBL" id="ATF78471.1"/>
    </source>
</evidence>
<reference evidence="2 4" key="3">
    <citation type="submission" date="2019-03" db="EMBL/GenBank/DDBJ databases">
        <title>Burkholderia cepacia outbreak.</title>
        <authorList>
            <person name="Farzana R."/>
            <person name="Walsh T.R."/>
        </authorList>
    </citation>
    <scope>NUCLEOTIDE SEQUENCE [LARGE SCALE GENOMIC DNA]</scope>
    <source>
        <strain evidence="2">D13</strain>
        <strain evidence="4">d13</strain>
    </source>
</reference>
<evidence type="ECO:0000313" key="3">
    <source>
        <dbReference type="Proteomes" id="UP000218103"/>
    </source>
</evidence>
<proteinExistence type="predicted"/>
<organism evidence="2 4">
    <name type="scientific">Burkholderia cepacia</name>
    <name type="common">Pseudomonas cepacia</name>
    <dbReference type="NCBI Taxonomy" id="292"/>
    <lineage>
        <taxon>Bacteria</taxon>
        <taxon>Pseudomonadati</taxon>
        <taxon>Pseudomonadota</taxon>
        <taxon>Betaproteobacteria</taxon>
        <taxon>Burkholderiales</taxon>
        <taxon>Burkholderiaceae</taxon>
        <taxon>Burkholderia</taxon>
        <taxon>Burkholderia cepacia complex</taxon>
    </lineage>
</organism>
<evidence type="ECO:0000313" key="4">
    <source>
        <dbReference type="Proteomes" id="UP000298234"/>
    </source>
</evidence>
<protein>
    <submittedName>
        <fullName evidence="2">Uncharacterized protein</fullName>
    </submittedName>
</protein>
<accession>A0AAX2REL4</accession>
<evidence type="ECO:0000313" key="2">
    <source>
        <dbReference type="EMBL" id="TEU37211.1"/>
    </source>
</evidence>
<reference evidence="1" key="1">
    <citation type="submission" date="2017-09" db="EMBL/GenBank/DDBJ databases">
        <title>FDA dAtabase for Regulatory Grade micrObial Sequences (FDA-ARGOS): Supporting development and validation of Infectious Disease Dx tests.</title>
        <authorList>
            <person name="Minogue T."/>
            <person name="Wolcott M."/>
            <person name="Wasieloski L."/>
            <person name="Aguilar W."/>
            <person name="Moore D."/>
            <person name="Tallon L."/>
            <person name="Sadzewicz L."/>
            <person name="Ott S."/>
            <person name="Zhao X."/>
            <person name="Nagaraj S."/>
            <person name="Vavikolanu K."/>
            <person name="Aluvathingal J."/>
            <person name="Nadendla S."/>
            <person name="Sichtig H."/>
        </authorList>
    </citation>
    <scope>NUCLEOTIDE SEQUENCE</scope>
    <source>
        <strain evidence="1">FDAARGOS_388</strain>
    </source>
</reference>
<dbReference type="RefSeq" id="WP_080982092.1">
    <property type="nucleotide sequence ID" value="NZ_CADEUQ010000006.1"/>
</dbReference>
<sequence length="197" mass="22328">MANIQHTIPRRLKMADRAQQLLDLHFPGIPEIWLWHPHRNVGFVTIPRTLPIAMQAVDAQSKRQPAGQTLFCLWARAWNYPVLSIADPLTLAAEVGFTGECAVDTWRRRMSRLRELNFIRTKPGPSGQFHHVLLLNPNAAMEWMRSNGLVQDELYVRFVECLADIGALDETEPIRQLGAQQPVPMACNSQTKSGQAR</sequence>
<reference evidence="3" key="2">
    <citation type="submission" date="2017-09" db="EMBL/GenBank/DDBJ databases">
        <title>FDA dAtabase for Regulatory Grade micrObial Sequences (FDA-ARGOS): Supporting development and validation of Infectious Disease Dx tests.</title>
        <authorList>
            <person name="Minogue T."/>
            <person name="Wolcott M."/>
            <person name="Wasieloski L."/>
            <person name="Aguilar W."/>
            <person name="Moore D."/>
            <person name="Tallon L.J."/>
            <person name="Sadzewicz L."/>
            <person name="Ott S."/>
            <person name="Zhao X."/>
            <person name="Nagaraj S."/>
            <person name="Vavikolanu K."/>
            <person name="Aluvathingal J."/>
            <person name="Nadendla S."/>
            <person name="Sichtig H."/>
        </authorList>
    </citation>
    <scope>NUCLEOTIDE SEQUENCE [LARGE SCALE GENOMIC DNA]</scope>
    <source>
        <strain evidence="3">FDAARGOS_388</strain>
    </source>
</reference>
<name>A0AAX2REL4_BURCE</name>
<dbReference type="EMBL" id="CP023518">
    <property type="protein sequence ID" value="ATF78471.1"/>
    <property type="molecule type" value="Genomic_DNA"/>
</dbReference>
<dbReference type="EMBL" id="SNSQ01000054">
    <property type="protein sequence ID" value="TEU37211.1"/>
    <property type="molecule type" value="Genomic_DNA"/>
</dbReference>
<keyword evidence="3" id="KW-1185">Reference proteome</keyword>
<gene>
    <name evidence="1" type="ORF">CO711_14285</name>
    <name evidence="2" type="ORF">E3D37_33985</name>
</gene>
<dbReference type="AlphaFoldDB" id="A0AAX2REL4"/>
<dbReference type="Proteomes" id="UP000298234">
    <property type="component" value="Unassembled WGS sequence"/>
</dbReference>